<feature type="non-terminal residue" evidence="7">
    <location>
        <position position="1"/>
    </location>
</feature>
<evidence type="ECO:0000313" key="8">
    <source>
        <dbReference type="Proteomes" id="UP000076584"/>
    </source>
</evidence>
<reference evidence="7 8" key="1">
    <citation type="submission" date="2015-06" db="EMBL/GenBank/DDBJ databases">
        <title>Survival trade-offs in plant roots during colonization by closely related pathogenic and mutualistic fungi.</title>
        <authorList>
            <person name="Hacquard S."/>
            <person name="Kracher B."/>
            <person name="Hiruma K."/>
            <person name="Weinman A."/>
            <person name="Muench P."/>
            <person name="Garrido Oter R."/>
            <person name="Ver Loren van Themaat E."/>
            <person name="Dallerey J.-F."/>
            <person name="Damm U."/>
            <person name="Henrissat B."/>
            <person name="Lespinet O."/>
            <person name="Thon M."/>
            <person name="Kemen E."/>
            <person name="McHardy A.C."/>
            <person name="Schulze-Lefert P."/>
            <person name="O'Connell R.J."/>
        </authorList>
    </citation>
    <scope>NUCLEOTIDE SEQUENCE [LARGE SCALE GENOMIC DNA]</scope>
    <source>
        <strain evidence="7 8">MAFF 238704</strain>
    </source>
</reference>
<sequence length="845" mass="91842">LTMTRPKVPEDKRQRTAQACDTCKRRKQKCNGSRPCATCTKRSLVCTYTTNNGSEQTPPDQLASPSKRRNIEELPTAKPTVPDGSLASESPAAATTPWESKPQQPVTEEKPNVGFEIKPSIENDHETTAADREFDIRSRHSTASGPDEETSLIQSTRMLQDPTGRLLYVGDSASLAYLQLIRMIVEASVGPSDFTMDPSRHKIMEATIVMPTNIRPPHILPDRNTANALVNSFFTNTHGLIEVFNRAAFEKSVEACYSDPLAAHSSFLCLLYLTFAIGTVLGTPLPGSKEDAIFKKLRASEYDRAELFFRSAKALGDPITGFEDADFWSVQALSLMAVYMLAVSKRNAAYAYFGMAVRSGFALGLHRVQENHFIFKSHEIRLRRNLWRSLFVLDRFLAASLGRPVAIDEEECSADALLVFEKNAQGELVRVTDPNDGLDAAVRSCRIVGQILKKIYARRRISVRLAQEIWEQCSSWYSTLSPDLSGRQVAADPNHPAQGIAALHVNLLYCHSIMLLTRPFFICLLSKVHGERSGLNLPVPRWINRMSKYCEACLHASNQTVILVQNAFESNYLPQRNPFVLYFLFAASLIILSNEFAAIYPNPSYGTSISNTIAIMRYCATSDPQANRLLFILTSFRNVIYELRQKKTEQPAMPAPPTLSPTATQDPIGTIFRSSGISRKNSFATNTSGPSATSVKAMAPPPLSTKTEHSFSTPTGPSAGVSPAGSTPGMSQGDQSARMGGDSDTADGELEFDQLWGWSAVPNVAGGSLATGSAAVPAGAPPALMTTATTSNVPAFPGPGPGQRFQGFPSYIVPGGPNGTGVPAAGAPGYVAPPNVPMYVPAEYS</sequence>
<dbReference type="STRING" id="1573173.A0A162PVV5"/>
<dbReference type="Pfam" id="PF04082">
    <property type="entry name" value="Fungal_trans"/>
    <property type="match status" value="1"/>
</dbReference>
<dbReference type="InterPro" id="IPR051127">
    <property type="entry name" value="Fungal_SecMet_Regulators"/>
</dbReference>
<evidence type="ECO:0000256" key="3">
    <source>
        <dbReference type="ARBA" id="ARBA00023163"/>
    </source>
</evidence>
<evidence type="ECO:0000256" key="2">
    <source>
        <dbReference type="ARBA" id="ARBA00023015"/>
    </source>
</evidence>
<feature type="compositionally biased region" description="Polar residues" evidence="5">
    <location>
        <begin position="97"/>
        <end position="106"/>
    </location>
</feature>
<keyword evidence="3" id="KW-0804">Transcription</keyword>
<dbReference type="GO" id="GO:0000981">
    <property type="term" value="F:DNA-binding transcription factor activity, RNA polymerase II-specific"/>
    <property type="evidence" value="ECO:0007669"/>
    <property type="project" value="InterPro"/>
</dbReference>
<dbReference type="GO" id="GO:0005634">
    <property type="term" value="C:nucleus"/>
    <property type="evidence" value="ECO:0007669"/>
    <property type="project" value="TreeGrafter"/>
</dbReference>
<dbReference type="GO" id="GO:0006351">
    <property type="term" value="P:DNA-templated transcription"/>
    <property type="evidence" value="ECO:0007669"/>
    <property type="project" value="InterPro"/>
</dbReference>
<comment type="caution">
    <text evidence="7">The sequence shown here is derived from an EMBL/GenBank/DDBJ whole genome shotgun (WGS) entry which is preliminary data.</text>
</comment>
<dbReference type="PANTHER" id="PTHR47424:SF9">
    <property type="entry name" value="TAH-2"/>
    <property type="match status" value="1"/>
</dbReference>
<feature type="compositionally biased region" description="Basic and acidic residues" evidence="5">
    <location>
        <begin position="119"/>
        <end position="138"/>
    </location>
</feature>
<feature type="compositionally biased region" description="Polar residues" evidence="5">
    <location>
        <begin position="680"/>
        <end position="694"/>
    </location>
</feature>
<dbReference type="GO" id="GO:0000978">
    <property type="term" value="F:RNA polymerase II cis-regulatory region sequence-specific DNA binding"/>
    <property type="evidence" value="ECO:0007669"/>
    <property type="project" value="TreeGrafter"/>
</dbReference>
<name>A0A162PVV5_COLIC</name>
<protein>
    <submittedName>
        <fullName evidence="7">Fungal specific transcription factor domain-containing protein</fullName>
    </submittedName>
</protein>
<keyword evidence="4" id="KW-0539">Nucleus</keyword>
<dbReference type="EMBL" id="LFIW01000213">
    <property type="protein sequence ID" value="KZL87645.1"/>
    <property type="molecule type" value="Genomic_DNA"/>
</dbReference>
<dbReference type="Pfam" id="PF00172">
    <property type="entry name" value="Zn_clus"/>
    <property type="match status" value="1"/>
</dbReference>
<dbReference type="Proteomes" id="UP000076584">
    <property type="component" value="Unassembled WGS sequence"/>
</dbReference>
<dbReference type="InterPro" id="IPR007219">
    <property type="entry name" value="XnlR_reg_dom"/>
</dbReference>
<proteinExistence type="predicted"/>
<dbReference type="SUPFAM" id="SSF57701">
    <property type="entry name" value="Zn2/Cys6 DNA-binding domain"/>
    <property type="match status" value="1"/>
</dbReference>
<dbReference type="SMART" id="SM00066">
    <property type="entry name" value="GAL4"/>
    <property type="match status" value="1"/>
</dbReference>
<feature type="region of interest" description="Disordered" evidence="5">
    <location>
        <begin position="647"/>
        <end position="667"/>
    </location>
</feature>
<feature type="region of interest" description="Disordered" evidence="5">
    <location>
        <begin position="74"/>
        <end position="152"/>
    </location>
</feature>
<feature type="compositionally biased region" description="Polar residues" evidence="5">
    <location>
        <begin position="724"/>
        <end position="735"/>
    </location>
</feature>
<dbReference type="PANTHER" id="PTHR47424">
    <property type="entry name" value="REGULATORY PROTEIN GAL4"/>
    <property type="match status" value="1"/>
</dbReference>
<keyword evidence="8" id="KW-1185">Reference proteome</keyword>
<dbReference type="PROSITE" id="PS00463">
    <property type="entry name" value="ZN2_CY6_FUNGAL_1"/>
    <property type="match status" value="1"/>
</dbReference>
<dbReference type="GO" id="GO:0008270">
    <property type="term" value="F:zinc ion binding"/>
    <property type="evidence" value="ECO:0007669"/>
    <property type="project" value="InterPro"/>
</dbReference>
<evidence type="ECO:0000259" key="6">
    <source>
        <dbReference type="PROSITE" id="PS50048"/>
    </source>
</evidence>
<dbReference type="InterPro" id="IPR036864">
    <property type="entry name" value="Zn2-C6_fun-type_DNA-bd_sf"/>
</dbReference>
<dbReference type="InterPro" id="IPR001138">
    <property type="entry name" value="Zn2Cys6_DnaBD"/>
</dbReference>
<evidence type="ECO:0000256" key="5">
    <source>
        <dbReference type="SAM" id="MobiDB-lite"/>
    </source>
</evidence>
<dbReference type="Gene3D" id="4.10.240.10">
    <property type="entry name" value="Zn(2)-C6 fungal-type DNA-binding domain"/>
    <property type="match status" value="1"/>
</dbReference>
<evidence type="ECO:0000256" key="1">
    <source>
        <dbReference type="ARBA" id="ARBA00022723"/>
    </source>
</evidence>
<dbReference type="PROSITE" id="PS50048">
    <property type="entry name" value="ZN2_CY6_FUNGAL_2"/>
    <property type="match status" value="1"/>
</dbReference>
<feature type="domain" description="Zn(2)-C6 fungal-type" evidence="6">
    <location>
        <begin position="19"/>
        <end position="48"/>
    </location>
</feature>
<feature type="region of interest" description="Disordered" evidence="5">
    <location>
        <begin position="680"/>
        <end position="748"/>
    </location>
</feature>
<dbReference type="AlphaFoldDB" id="A0A162PVV5"/>
<organism evidence="7 8">
    <name type="scientific">Colletotrichum incanum</name>
    <name type="common">Soybean anthracnose fungus</name>
    <dbReference type="NCBI Taxonomy" id="1573173"/>
    <lineage>
        <taxon>Eukaryota</taxon>
        <taxon>Fungi</taxon>
        <taxon>Dikarya</taxon>
        <taxon>Ascomycota</taxon>
        <taxon>Pezizomycotina</taxon>
        <taxon>Sordariomycetes</taxon>
        <taxon>Hypocreomycetidae</taxon>
        <taxon>Glomerellales</taxon>
        <taxon>Glomerellaceae</taxon>
        <taxon>Colletotrichum</taxon>
        <taxon>Colletotrichum spaethianum species complex</taxon>
    </lineage>
</organism>
<keyword evidence="2" id="KW-0805">Transcription regulation</keyword>
<accession>A0A162PVV5</accession>
<evidence type="ECO:0000313" key="7">
    <source>
        <dbReference type="EMBL" id="KZL87645.1"/>
    </source>
</evidence>
<dbReference type="CDD" id="cd12148">
    <property type="entry name" value="fungal_TF_MHR"/>
    <property type="match status" value="1"/>
</dbReference>
<gene>
    <name evidence="7" type="ORF">CI238_07785</name>
</gene>
<evidence type="ECO:0000256" key="4">
    <source>
        <dbReference type="ARBA" id="ARBA00023242"/>
    </source>
</evidence>
<dbReference type="GO" id="GO:0000435">
    <property type="term" value="P:positive regulation of transcription from RNA polymerase II promoter by galactose"/>
    <property type="evidence" value="ECO:0007669"/>
    <property type="project" value="TreeGrafter"/>
</dbReference>
<keyword evidence="1" id="KW-0479">Metal-binding</keyword>
<dbReference type="SMART" id="SM00906">
    <property type="entry name" value="Fungal_trans"/>
    <property type="match status" value="1"/>
</dbReference>
<dbReference type="CDD" id="cd00067">
    <property type="entry name" value="GAL4"/>
    <property type="match status" value="1"/>
</dbReference>